<dbReference type="GO" id="GO:0045892">
    <property type="term" value="P:negative regulation of DNA-templated transcription"/>
    <property type="evidence" value="ECO:0007669"/>
    <property type="project" value="InterPro"/>
</dbReference>
<dbReference type="GO" id="GO:0046677">
    <property type="term" value="P:response to antibiotic"/>
    <property type="evidence" value="ECO:0007669"/>
    <property type="project" value="InterPro"/>
</dbReference>
<keyword evidence="2" id="KW-0805">Transcription regulation</keyword>
<dbReference type="PROSITE" id="PS50977">
    <property type="entry name" value="HTH_TETR_2"/>
    <property type="match status" value="1"/>
</dbReference>
<feature type="DNA-binding region" description="H-T-H motif" evidence="5">
    <location>
        <begin position="72"/>
        <end position="91"/>
    </location>
</feature>
<evidence type="ECO:0000256" key="1">
    <source>
        <dbReference type="ARBA" id="ARBA00022491"/>
    </source>
</evidence>
<evidence type="ECO:0000256" key="3">
    <source>
        <dbReference type="ARBA" id="ARBA00023125"/>
    </source>
</evidence>
<dbReference type="PRINTS" id="PR00455">
    <property type="entry name" value="HTHTETR"/>
</dbReference>
<dbReference type="GO" id="GO:0000976">
    <property type="term" value="F:transcription cis-regulatory region binding"/>
    <property type="evidence" value="ECO:0007669"/>
    <property type="project" value="TreeGrafter"/>
</dbReference>
<dbReference type="SUPFAM" id="SSF46689">
    <property type="entry name" value="Homeodomain-like"/>
    <property type="match status" value="1"/>
</dbReference>
<proteinExistence type="predicted"/>
<dbReference type="PANTHER" id="PTHR30055:SF151">
    <property type="entry name" value="TRANSCRIPTIONAL REGULATORY PROTEIN"/>
    <property type="match status" value="1"/>
</dbReference>
<dbReference type="InterPro" id="IPR009057">
    <property type="entry name" value="Homeodomain-like_sf"/>
</dbReference>
<evidence type="ECO:0000256" key="6">
    <source>
        <dbReference type="SAM" id="MobiDB-lite"/>
    </source>
</evidence>
<dbReference type="Proteomes" id="UP000321685">
    <property type="component" value="Unassembled WGS sequence"/>
</dbReference>
<keyword evidence="3 5" id="KW-0238">DNA-binding</keyword>
<protein>
    <submittedName>
        <fullName evidence="8">Transcriptional regulator</fullName>
    </submittedName>
</protein>
<keyword evidence="1" id="KW-0678">Repressor</keyword>
<dbReference type="InterPro" id="IPR050109">
    <property type="entry name" value="HTH-type_TetR-like_transc_reg"/>
</dbReference>
<dbReference type="EMBL" id="BJVJ01000001">
    <property type="protein sequence ID" value="GEL21264.1"/>
    <property type="molecule type" value="Genomic_DNA"/>
</dbReference>
<sequence length="262" mass="28104">MFYSRTVYVVKNGVRSAARAATLRDMSTAPALPEPPWRTPRKDPANRRTLSREAIVAAALRVLKAEGIDAVSMRRVATELGTGAASLYAHVANKDELLALVFDEVAGEITLPEPDGARWREQVTDLWTESRAVMARNGDIARVAIGSVPMGPNSLRLAEVTTAILRAGGVPSRPAAWAVDVIGMFVSASAIESAQHERAGVDQEAYHRQVADYFRSLPAELFPVLASLSADLTSGDADERFAFGLRLLVGGLAAEADRANPL</sequence>
<reference evidence="8 9" key="1">
    <citation type="submission" date="2019-07" db="EMBL/GenBank/DDBJ databases">
        <title>Whole genome shotgun sequence of Pseudonocardia sulfidoxydans NBRC 16205.</title>
        <authorList>
            <person name="Hosoyama A."/>
            <person name="Uohara A."/>
            <person name="Ohji S."/>
            <person name="Ichikawa N."/>
        </authorList>
    </citation>
    <scope>NUCLEOTIDE SEQUENCE [LARGE SCALE GENOMIC DNA]</scope>
    <source>
        <strain evidence="8 9">NBRC 16205</strain>
    </source>
</reference>
<dbReference type="Gene3D" id="1.10.357.10">
    <property type="entry name" value="Tetracycline Repressor, domain 2"/>
    <property type="match status" value="1"/>
</dbReference>
<dbReference type="Pfam" id="PF02909">
    <property type="entry name" value="TetR_C_1"/>
    <property type="match status" value="1"/>
</dbReference>
<dbReference type="InterPro" id="IPR004111">
    <property type="entry name" value="Repressor_TetR_C"/>
</dbReference>
<keyword evidence="9" id="KW-1185">Reference proteome</keyword>
<comment type="caution">
    <text evidence="8">The sequence shown here is derived from an EMBL/GenBank/DDBJ whole genome shotgun (WGS) entry which is preliminary data.</text>
</comment>
<keyword evidence="4" id="KW-0804">Transcription</keyword>
<evidence type="ECO:0000313" key="8">
    <source>
        <dbReference type="EMBL" id="GEL21264.1"/>
    </source>
</evidence>
<dbReference type="InterPro" id="IPR036271">
    <property type="entry name" value="Tet_transcr_reg_TetR-rel_C_sf"/>
</dbReference>
<feature type="domain" description="HTH tetR-type" evidence="7">
    <location>
        <begin position="49"/>
        <end position="109"/>
    </location>
</feature>
<dbReference type="PRINTS" id="PR00400">
    <property type="entry name" value="TETREPRESSOR"/>
</dbReference>
<accession>A0A511DC72</accession>
<dbReference type="InterPro" id="IPR001647">
    <property type="entry name" value="HTH_TetR"/>
</dbReference>
<gene>
    <name evidence="8" type="ORF">PSU4_02180</name>
</gene>
<evidence type="ECO:0000313" key="9">
    <source>
        <dbReference type="Proteomes" id="UP000321685"/>
    </source>
</evidence>
<dbReference type="InterPro" id="IPR003012">
    <property type="entry name" value="Tet_transcr_reg_TetR"/>
</dbReference>
<dbReference type="GO" id="GO:0003700">
    <property type="term" value="F:DNA-binding transcription factor activity"/>
    <property type="evidence" value="ECO:0007669"/>
    <property type="project" value="TreeGrafter"/>
</dbReference>
<evidence type="ECO:0000256" key="5">
    <source>
        <dbReference type="PROSITE-ProRule" id="PRU00335"/>
    </source>
</evidence>
<name>A0A511DC72_9PSEU</name>
<evidence type="ECO:0000259" key="7">
    <source>
        <dbReference type="PROSITE" id="PS50977"/>
    </source>
</evidence>
<dbReference type="PANTHER" id="PTHR30055">
    <property type="entry name" value="HTH-TYPE TRANSCRIPTIONAL REGULATOR RUTR"/>
    <property type="match status" value="1"/>
</dbReference>
<dbReference type="Pfam" id="PF00440">
    <property type="entry name" value="TetR_N"/>
    <property type="match status" value="1"/>
</dbReference>
<evidence type="ECO:0000256" key="4">
    <source>
        <dbReference type="ARBA" id="ARBA00023163"/>
    </source>
</evidence>
<dbReference type="AlphaFoldDB" id="A0A511DC72"/>
<feature type="region of interest" description="Disordered" evidence="6">
    <location>
        <begin position="26"/>
        <end position="46"/>
    </location>
</feature>
<organism evidence="8 9">
    <name type="scientific">Pseudonocardia sulfidoxydans NBRC 16205</name>
    <dbReference type="NCBI Taxonomy" id="1223511"/>
    <lineage>
        <taxon>Bacteria</taxon>
        <taxon>Bacillati</taxon>
        <taxon>Actinomycetota</taxon>
        <taxon>Actinomycetes</taxon>
        <taxon>Pseudonocardiales</taxon>
        <taxon>Pseudonocardiaceae</taxon>
        <taxon>Pseudonocardia</taxon>
    </lineage>
</organism>
<evidence type="ECO:0000256" key="2">
    <source>
        <dbReference type="ARBA" id="ARBA00023015"/>
    </source>
</evidence>
<dbReference type="SUPFAM" id="SSF48498">
    <property type="entry name" value="Tetracyclin repressor-like, C-terminal domain"/>
    <property type="match status" value="1"/>
</dbReference>